<protein>
    <submittedName>
        <fullName evidence="1">Uncharacterized protein</fullName>
    </submittedName>
</protein>
<dbReference type="EMBL" id="BK015574">
    <property type="protein sequence ID" value="DAE14009.1"/>
    <property type="molecule type" value="Genomic_DNA"/>
</dbReference>
<sequence>MIDRINTYERPLSRQFKECPTHVFYVYCLLRLLENSVFIGVL</sequence>
<reference evidence="1" key="1">
    <citation type="journal article" date="2021" name="Proc. Natl. Acad. Sci. U.S.A.">
        <title>A Catalog of Tens of Thousands of Viruses from Human Metagenomes Reveals Hidden Associations with Chronic Diseases.</title>
        <authorList>
            <person name="Tisza M.J."/>
            <person name="Buck C.B."/>
        </authorList>
    </citation>
    <scope>NUCLEOTIDE SEQUENCE</scope>
    <source>
        <strain evidence="1">CtYzH9</strain>
    </source>
</reference>
<proteinExistence type="predicted"/>
<evidence type="ECO:0000313" key="1">
    <source>
        <dbReference type="EMBL" id="DAE14009.1"/>
    </source>
</evidence>
<name>A0A8S5Q585_9CAUD</name>
<accession>A0A8S5Q585</accession>
<organism evidence="1">
    <name type="scientific">Myoviridae sp. ctYzH9</name>
    <dbReference type="NCBI Taxonomy" id="2825126"/>
    <lineage>
        <taxon>Viruses</taxon>
        <taxon>Duplodnaviria</taxon>
        <taxon>Heunggongvirae</taxon>
        <taxon>Uroviricota</taxon>
        <taxon>Caudoviricetes</taxon>
    </lineage>
</organism>